<keyword evidence="1" id="KW-1133">Transmembrane helix</keyword>
<dbReference type="EMBL" id="MN739166">
    <property type="protein sequence ID" value="QHS91894.1"/>
    <property type="molecule type" value="Genomic_DNA"/>
</dbReference>
<name>A0A6C0BJL3_9ZZZZ</name>
<sequence length="194" mass="20879">MSSSGTLISDLDSSPSLDGDLIKRIMADVNSSGVLPPPAPAPSINVNSPSTFQHTMDTVPATAHIIGKDHPSSGDFQAAIQQGYASQGPMPMMAPPSGMQQAAWQPPQQMPMQIPEPPRKWSTFIFDELKMPILVSLLVFIFCLPILNVVIANYVPYLVKSTGDLTTLGLVLKSLLAGSTFWILQRIIVPLLSL</sequence>
<proteinExistence type="predicted"/>
<organism evidence="2">
    <name type="scientific">viral metagenome</name>
    <dbReference type="NCBI Taxonomy" id="1070528"/>
    <lineage>
        <taxon>unclassified sequences</taxon>
        <taxon>metagenomes</taxon>
        <taxon>organismal metagenomes</taxon>
    </lineage>
</organism>
<evidence type="ECO:0000313" key="2">
    <source>
        <dbReference type="EMBL" id="QHS91894.1"/>
    </source>
</evidence>
<evidence type="ECO:0000256" key="1">
    <source>
        <dbReference type="SAM" id="Phobius"/>
    </source>
</evidence>
<keyword evidence="1" id="KW-0812">Transmembrane</keyword>
<protein>
    <submittedName>
        <fullName evidence="2">Uncharacterized protein</fullName>
    </submittedName>
</protein>
<feature type="transmembrane region" description="Helical" evidence="1">
    <location>
        <begin position="165"/>
        <end position="184"/>
    </location>
</feature>
<feature type="transmembrane region" description="Helical" evidence="1">
    <location>
        <begin position="133"/>
        <end position="159"/>
    </location>
</feature>
<reference evidence="2" key="1">
    <citation type="journal article" date="2020" name="Nature">
        <title>Giant virus diversity and host interactions through global metagenomics.</title>
        <authorList>
            <person name="Schulz F."/>
            <person name="Roux S."/>
            <person name="Paez-Espino D."/>
            <person name="Jungbluth S."/>
            <person name="Walsh D.A."/>
            <person name="Denef V.J."/>
            <person name="McMahon K.D."/>
            <person name="Konstantinidis K.T."/>
            <person name="Eloe-Fadrosh E.A."/>
            <person name="Kyrpides N.C."/>
            <person name="Woyke T."/>
        </authorList>
    </citation>
    <scope>NUCLEOTIDE SEQUENCE</scope>
    <source>
        <strain evidence="2">GVMAG-M-3300013285-6</strain>
    </source>
</reference>
<dbReference type="AlphaFoldDB" id="A0A6C0BJL3"/>
<accession>A0A6C0BJL3</accession>
<keyword evidence="1" id="KW-0472">Membrane</keyword>